<name>A0A5R9J6J1_9PROT</name>
<dbReference type="GO" id="GO:0006189">
    <property type="term" value="P:'de novo' IMP biosynthetic process"/>
    <property type="evidence" value="ECO:0007669"/>
    <property type="project" value="InterPro"/>
</dbReference>
<feature type="domain" description="PurE" evidence="1">
    <location>
        <begin position="86"/>
        <end position="218"/>
    </location>
</feature>
<dbReference type="EMBL" id="VCDI01000004">
    <property type="protein sequence ID" value="TLU72107.1"/>
    <property type="molecule type" value="Genomic_DNA"/>
</dbReference>
<dbReference type="RefSeq" id="WP_138326513.1">
    <property type="nucleotide sequence ID" value="NZ_VCDI01000004.1"/>
</dbReference>
<dbReference type="InterPro" id="IPR000031">
    <property type="entry name" value="PurE_dom"/>
</dbReference>
<comment type="caution">
    <text evidence="2">The sequence shown here is derived from an EMBL/GenBank/DDBJ whole genome shotgun (WGS) entry which is preliminary data.</text>
</comment>
<dbReference type="Pfam" id="PF00731">
    <property type="entry name" value="AIRC"/>
    <property type="match status" value="1"/>
</dbReference>
<evidence type="ECO:0000313" key="2">
    <source>
        <dbReference type="EMBL" id="TLU72107.1"/>
    </source>
</evidence>
<dbReference type="PANTHER" id="PTHR43064">
    <property type="entry name" value="PHOSPHORIBOSYLAMINOIMIDAZOLE CARBOXYLASE-RELATED"/>
    <property type="match status" value="1"/>
</dbReference>
<keyword evidence="3" id="KW-1185">Reference proteome</keyword>
<evidence type="ECO:0000313" key="3">
    <source>
        <dbReference type="Proteomes" id="UP000305654"/>
    </source>
</evidence>
<evidence type="ECO:0000259" key="1">
    <source>
        <dbReference type="SMART" id="SM01001"/>
    </source>
</evidence>
<dbReference type="NCBIfam" id="NF033503">
    <property type="entry name" value="LarB"/>
    <property type="match status" value="1"/>
</dbReference>
<dbReference type="AlphaFoldDB" id="A0A5R9J6J1"/>
<dbReference type="OrthoDB" id="9782511at2"/>
<sequence>MSEFKLDLERTARIGFGEAIYCAGKSAAQVGAILESDPARSLLLTRLDAAKFDALPTPVRSRLDWDPVSQTAWQGDPAPVAGHSGPRIAIVTAGTSDVPVAREAARTLRFSGHDSTEIVDVGVAGLWRLLDRVEELRRHEVVIVVAGMDAALPSVIGGLVPGVVIAVPTSVGYGVAAGGRAGLDAILASCSPGVTVVNIDNGYGGACAALRVLNAMTRLSKDHSS</sequence>
<dbReference type="SMART" id="SM01001">
    <property type="entry name" value="AIRC"/>
    <property type="match status" value="1"/>
</dbReference>
<gene>
    <name evidence="2" type="primary">larB</name>
    <name evidence="2" type="ORF">FE263_13370</name>
</gene>
<protein>
    <submittedName>
        <fullName evidence="2">Nickel pincer cofactor biosynthesis protein LarB</fullName>
    </submittedName>
</protein>
<dbReference type="GO" id="GO:0016787">
    <property type="term" value="F:hydrolase activity"/>
    <property type="evidence" value="ECO:0007669"/>
    <property type="project" value="InterPro"/>
</dbReference>
<organism evidence="2 3">
    <name type="scientific">Lichenicoccus roseus</name>
    <dbReference type="NCBI Taxonomy" id="2683649"/>
    <lineage>
        <taxon>Bacteria</taxon>
        <taxon>Pseudomonadati</taxon>
        <taxon>Pseudomonadota</taxon>
        <taxon>Alphaproteobacteria</taxon>
        <taxon>Acetobacterales</taxon>
        <taxon>Acetobacteraceae</taxon>
        <taxon>Lichenicoccus</taxon>
    </lineage>
</organism>
<dbReference type="SUPFAM" id="SSF52255">
    <property type="entry name" value="N5-CAIR mutase (phosphoribosylaminoimidazole carboxylase, PurE)"/>
    <property type="match status" value="1"/>
</dbReference>
<proteinExistence type="predicted"/>
<dbReference type="PANTHER" id="PTHR43064:SF1">
    <property type="entry name" value="SLL1489 PROTEIN"/>
    <property type="match status" value="1"/>
</dbReference>
<dbReference type="Proteomes" id="UP000305654">
    <property type="component" value="Unassembled WGS sequence"/>
</dbReference>
<dbReference type="Gene3D" id="3.40.50.1970">
    <property type="match status" value="1"/>
</dbReference>
<reference evidence="2 3" key="1">
    <citation type="submission" date="2019-05" db="EMBL/GenBank/DDBJ databases">
        <authorList>
            <person name="Pankratov T."/>
            <person name="Grouzdev D."/>
        </authorList>
    </citation>
    <scope>NUCLEOTIDE SEQUENCE [LARGE SCALE GENOMIC DNA]</scope>
    <source>
        <strain evidence="2 3">KEBCLARHB70R</strain>
    </source>
</reference>
<accession>A0A5R9J6J1</accession>
<dbReference type="InterPro" id="IPR039476">
    <property type="entry name" value="P2CMN_synthase_LarB"/>
</dbReference>